<dbReference type="Proteomes" id="UP001732720">
    <property type="component" value="Chromosome 6"/>
</dbReference>
<proteinExistence type="predicted"/>
<reference evidence="2" key="1">
    <citation type="submission" date="2025-08" db="UniProtKB">
        <authorList>
            <consortium name="RefSeq"/>
        </authorList>
    </citation>
    <scope>IDENTIFICATION</scope>
</reference>
<name>A0AC58MUH8_CASCN</name>
<accession>A0AC58MUH8</accession>
<gene>
    <name evidence="2" type="primary">Brd8</name>
</gene>
<sequence length="895" mass="97562">MSLLYFPEFSGFDATRLSLTGVEDFGAKMAAGTGKHKLLSTGPTEPWSIREKLCLASSVMRSGDQNWVSVSRAIKPFAEPGRPPDWFSQKHCASQYSELLETTETPKRKRGEKGEVVETVEDVIVRKLTAERVEELKRVIKETQERYRRLKRDAELIQAGHMDSRLDELCNDIAMKKKLEEEEAEVKRKATDAAYQARQAVKTPPRRLPTVMVRSPIDSASPGGDYPLGDLTPTTMEEGTSGVTPGTLPSTPVTSFPGIPDTLPPGSAPLEAPMTPVTDDSPQKKMLGQKATPPPSPLLSELLKKGSLLPTSPRLVNESEMAVASSHLNNTGVLLEVGGVLPMIHGGEIQQTPNTVAASPAASVSQPDTCAPMEAVGDPHTVTVSMDSSEISMIINSIKEECFRSGVAEAPGGSKAPSIDGKEDLDLAEKMDIAVSYTGEELDFETVGDIIAIIEDKVDDHPEVLDVAAVEAALSFCEENDDPQSLPGPWEHPIQQERDKPVPIPAPEMTVKQERLDFEETENKGIHELVDIRESGVEIKVEPAEPEPGISGAEIVAAIGSATSMEPPELRSQDLDEEPRSAATGEISEADCSNVKGHDEMPLTAVKTETSPESMLSPSHGSNPIEDPLEAETQHKFEMSDSLKEESGTIFGSQIKDAPGEDEEEDGVSEAASLEEPKEEDQGEGYLSEMDNEPPVSESDDGFSIHNATLQSHTLADSIPSSPASSQFSVCSEDQEAIQAQKIWKKAIMLVWRAAANHRYANVFLQPVTDDIAPGYHSIVQRPMDLSTIKKNIENGLIRSTAEFQRDIMLMFQNAVMYNSSDHDVYHMAVEMQRDVLEQIQQFLATQLIMQTSESGISAKSLRGRDSTRKQDASEKDGGTRGRRCAIEADMKMKK</sequence>
<evidence type="ECO:0000313" key="1">
    <source>
        <dbReference type="Proteomes" id="UP001732720"/>
    </source>
</evidence>
<keyword evidence="1" id="KW-1185">Reference proteome</keyword>
<dbReference type="RefSeq" id="XP_073933037.1">
    <property type="nucleotide sequence ID" value="XM_074076936.1"/>
</dbReference>
<evidence type="ECO:0000313" key="2">
    <source>
        <dbReference type="RefSeq" id="XP_073933037.1"/>
    </source>
</evidence>
<organism evidence="1 2">
    <name type="scientific">Castor canadensis</name>
    <name type="common">American beaver</name>
    <dbReference type="NCBI Taxonomy" id="51338"/>
    <lineage>
        <taxon>Eukaryota</taxon>
        <taxon>Metazoa</taxon>
        <taxon>Chordata</taxon>
        <taxon>Craniata</taxon>
        <taxon>Vertebrata</taxon>
        <taxon>Euteleostomi</taxon>
        <taxon>Mammalia</taxon>
        <taxon>Eutheria</taxon>
        <taxon>Euarchontoglires</taxon>
        <taxon>Glires</taxon>
        <taxon>Rodentia</taxon>
        <taxon>Castorimorpha</taxon>
        <taxon>Castoridae</taxon>
        <taxon>Castor</taxon>
    </lineage>
</organism>
<protein>
    <submittedName>
        <fullName evidence="2">Bromodomain-containing protein 8 isoform X5</fullName>
    </submittedName>
</protein>